<dbReference type="EMBL" id="JACIES010000013">
    <property type="protein sequence ID" value="MBB4027809.1"/>
    <property type="molecule type" value="Genomic_DNA"/>
</dbReference>
<organism evidence="1 2">
    <name type="scientific">Butyricimonas faecihominis</name>
    <dbReference type="NCBI Taxonomy" id="1472416"/>
    <lineage>
        <taxon>Bacteria</taxon>
        <taxon>Pseudomonadati</taxon>
        <taxon>Bacteroidota</taxon>
        <taxon>Bacteroidia</taxon>
        <taxon>Bacteroidales</taxon>
        <taxon>Odoribacteraceae</taxon>
        <taxon>Butyricimonas</taxon>
    </lineage>
</organism>
<evidence type="ECO:0000313" key="1">
    <source>
        <dbReference type="EMBL" id="MBB4027809.1"/>
    </source>
</evidence>
<protein>
    <submittedName>
        <fullName evidence="1">Putative nucleic acid-binding Zn ribbon protein</fullName>
    </submittedName>
</protein>
<evidence type="ECO:0000313" key="2">
    <source>
        <dbReference type="Proteomes" id="UP000546007"/>
    </source>
</evidence>
<comment type="caution">
    <text evidence="1">The sequence shown here is derived from an EMBL/GenBank/DDBJ whole genome shotgun (WGS) entry which is preliminary data.</text>
</comment>
<dbReference type="Pfam" id="PF05258">
    <property type="entry name" value="DciA"/>
    <property type="match status" value="1"/>
</dbReference>
<dbReference type="GeneID" id="86893385"/>
<name>A0A7W6I0I3_9BACT</name>
<sequence>MKQGKTLTMDELVNLYLEQMGLSRQFKEREVCQVWPDVVGGMIASRTKSLRISEGKVFVSFTSSVVKNEILMVKEGLIKALNDRVGDHVVKDIVVF</sequence>
<dbReference type="Proteomes" id="UP000546007">
    <property type="component" value="Unassembled WGS sequence"/>
</dbReference>
<gene>
    <name evidence="1" type="ORF">GGR14_003623</name>
</gene>
<dbReference type="InterPro" id="IPR007922">
    <property type="entry name" value="DciA-like"/>
</dbReference>
<accession>A0A7W6I0I3</accession>
<dbReference type="PANTHER" id="PTHR36456">
    <property type="entry name" value="UPF0232 PROTEIN SCO3875"/>
    <property type="match status" value="1"/>
</dbReference>
<dbReference type="AlphaFoldDB" id="A0A7W6I0I3"/>
<dbReference type="PANTHER" id="PTHR36456:SF1">
    <property type="entry name" value="UPF0232 PROTEIN SCO3875"/>
    <property type="match status" value="1"/>
</dbReference>
<keyword evidence="2" id="KW-1185">Reference proteome</keyword>
<proteinExistence type="predicted"/>
<dbReference type="RefSeq" id="WP_229128248.1">
    <property type="nucleotide sequence ID" value="NZ_AP028155.1"/>
</dbReference>
<reference evidence="1 2" key="1">
    <citation type="submission" date="2020-08" db="EMBL/GenBank/DDBJ databases">
        <title>Genomic Encyclopedia of Type Strains, Phase IV (KMG-IV): sequencing the most valuable type-strain genomes for metagenomic binning, comparative biology and taxonomic classification.</title>
        <authorList>
            <person name="Goeker M."/>
        </authorList>
    </citation>
    <scope>NUCLEOTIDE SEQUENCE [LARGE SCALE GENOMIC DNA]</scope>
    <source>
        <strain evidence="1 2">DSM 105721</strain>
    </source>
</reference>